<reference evidence="2" key="1">
    <citation type="journal article" date="2019" name="Int. J. Syst. Evol. Microbiol.">
        <title>The Global Catalogue of Microorganisms (GCM) 10K type strain sequencing project: providing services to taxonomists for standard genome sequencing and annotation.</title>
        <authorList>
            <consortium name="The Broad Institute Genomics Platform"/>
            <consortium name="The Broad Institute Genome Sequencing Center for Infectious Disease"/>
            <person name="Wu L."/>
            <person name="Ma J."/>
        </authorList>
    </citation>
    <scope>NUCLEOTIDE SEQUENCE [LARGE SCALE GENOMIC DNA]</scope>
    <source>
        <strain evidence="2">CECT 7706</strain>
    </source>
</reference>
<name>A0ABT8CF75_9BACT</name>
<dbReference type="Gene3D" id="3.40.50.11350">
    <property type="match status" value="1"/>
</dbReference>
<comment type="caution">
    <text evidence="1">The sequence shown here is derived from an EMBL/GenBank/DDBJ whole genome shotgun (WGS) entry which is preliminary data.</text>
</comment>
<keyword evidence="2" id="KW-1185">Reference proteome</keyword>
<proteinExistence type="predicted"/>
<protein>
    <submittedName>
        <fullName evidence="1">Uncharacterized protein</fullName>
    </submittedName>
</protein>
<gene>
    <name evidence="1" type="ORF">QWZ15_21095</name>
</gene>
<dbReference type="Proteomes" id="UP001236663">
    <property type="component" value="Unassembled WGS sequence"/>
</dbReference>
<dbReference type="EMBL" id="JAUFQS010000047">
    <property type="protein sequence ID" value="MDN3690331.1"/>
    <property type="molecule type" value="Genomic_DNA"/>
</dbReference>
<accession>A0ABT8CF75</accession>
<dbReference type="RefSeq" id="WP_163383173.1">
    <property type="nucleotide sequence ID" value="NZ_JAUFQS010000047.1"/>
</dbReference>
<evidence type="ECO:0000313" key="2">
    <source>
        <dbReference type="Proteomes" id="UP001236663"/>
    </source>
</evidence>
<sequence length="178" mass="20353">MDQDVKKGIDHLKKVCKNKEKILVITGNQCIDYQEGFHSFVPVQQIATKIEVFKGSFKDHMIGMHIRKGDHIKAIRNSPKYLFENKIEEYLATNPESFGVFLATDDPGTAKFFEKKYPEVVFTYQKVFGRDSREGMIDAVVELFLLAETKKITVPTGWSSYSGVANRIYGTELEILHL</sequence>
<evidence type="ECO:0000313" key="1">
    <source>
        <dbReference type="EMBL" id="MDN3690331.1"/>
    </source>
</evidence>
<organism evidence="1 2">
    <name type="scientific">Cyclobacterium jeungdonense</name>
    <dbReference type="NCBI Taxonomy" id="708087"/>
    <lineage>
        <taxon>Bacteria</taxon>
        <taxon>Pseudomonadati</taxon>
        <taxon>Bacteroidota</taxon>
        <taxon>Cytophagia</taxon>
        <taxon>Cytophagales</taxon>
        <taxon>Cyclobacteriaceae</taxon>
        <taxon>Cyclobacterium</taxon>
    </lineage>
</organism>